<evidence type="ECO:0000313" key="2">
    <source>
        <dbReference type="EMBL" id="CAI9776938.1"/>
    </source>
</evidence>
<accession>A0AAD2E5H3</accession>
<gene>
    <name evidence="2" type="ORF">FPE_LOCUS24368</name>
</gene>
<dbReference type="Pfam" id="PF07734">
    <property type="entry name" value="FBA_1"/>
    <property type="match status" value="1"/>
</dbReference>
<evidence type="ECO:0000313" key="3">
    <source>
        <dbReference type="Proteomes" id="UP000834106"/>
    </source>
</evidence>
<evidence type="ECO:0000259" key="1">
    <source>
        <dbReference type="Pfam" id="PF07734"/>
    </source>
</evidence>
<dbReference type="EMBL" id="OU503050">
    <property type="protein sequence ID" value="CAI9776938.1"/>
    <property type="molecule type" value="Genomic_DNA"/>
</dbReference>
<dbReference type="InterPro" id="IPR006527">
    <property type="entry name" value="F-box-assoc_dom_typ1"/>
</dbReference>
<feature type="domain" description="F-box associated beta-propeller type 1" evidence="1">
    <location>
        <begin position="2"/>
        <end position="109"/>
    </location>
</feature>
<keyword evidence="3" id="KW-1185">Reference proteome</keyword>
<proteinExistence type="predicted"/>
<protein>
    <recommendedName>
        <fullName evidence="1">F-box associated beta-propeller type 1 domain-containing protein</fullName>
    </recommendedName>
</protein>
<dbReference type="AlphaFoldDB" id="A0AAD2E5H3"/>
<organism evidence="2 3">
    <name type="scientific">Fraxinus pennsylvanica</name>
    <dbReference type="NCBI Taxonomy" id="56036"/>
    <lineage>
        <taxon>Eukaryota</taxon>
        <taxon>Viridiplantae</taxon>
        <taxon>Streptophyta</taxon>
        <taxon>Embryophyta</taxon>
        <taxon>Tracheophyta</taxon>
        <taxon>Spermatophyta</taxon>
        <taxon>Magnoliopsida</taxon>
        <taxon>eudicotyledons</taxon>
        <taxon>Gunneridae</taxon>
        <taxon>Pentapetalae</taxon>
        <taxon>asterids</taxon>
        <taxon>lamiids</taxon>
        <taxon>Lamiales</taxon>
        <taxon>Oleaceae</taxon>
        <taxon>Oleeae</taxon>
        <taxon>Fraxinus</taxon>
    </lineage>
</organism>
<name>A0AAD2E5H3_9LAMI</name>
<dbReference type="Proteomes" id="UP000834106">
    <property type="component" value="Chromosome 15"/>
</dbReference>
<reference evidence="2" key="1">
    <citation type="submission" date="2023-05" db="EMBL/GenBank/DDBJ databases">
        <authorList>
            <person name="Huff M."/>
        </authorList>
    </citation>
    <scope>NUCLEOTIDE SEQUENCE</scope>
</reference>
<sequence length="125" mass="14687">MYGLAYDSISHHYKVLKVIGPELISYSLKDDSWRRIEDIKYETVWSWDDCNLVNGAFHWIASLDEDIFRGPFVIVSLEITEEKYKELEQPPSIPRLADETLFRLTVLRESFVCTATYLEYPLIYG</sequence>